<protein>
    <submittedName>
        <fullName evidence="11">Putative odorant receptor 67c</fullName>
    </submittedName>
</protein>
<evidence type="ECO:0000256" key="2">
    <source>
        <dbReference type="ARBA" id="ARBA00022475"/>
    </source>
</evidence>
<feature type="transmembrane region" description="Helical" evidence="10">
    <location>
        <begin position="1297"/>
        <end position="1317"/>
    </location>
</feature>
<keyword evidence="3" id="KW-0716">Sensory transduction</keyword>
<evidence type="ECO:0000256" key="10">
    <source>
        <dbReference type="SAM" id="Phobius"/>
    </source>
</evidence>
<feature type="transmembrane region" description="Helical" evidence="10">
    <location>
        <begin position="312"/>
        <end position="332"/>
    </location>
</feature>
<feature type="transmembrane region" description="Helical" evidence="10">
    <location>
        <begin position="1020"/>
        <end position="1037"/>
    </location>
</feature>
<feature type="transmembrane region" description="Helical" evidence="10">
    <location>
        <begin position="596"/>
        <end position="621"/>
    </location>
</feature>
<keyword evidence="6 10" id="KW-1133">Transmembrane helix</keyword>
<organism evidence="11 12">
    <name type="scientific">Trachymyrmex cornetzi</name>
    <dbReference type="NCBI Taxonomy" id="471704"/>
    <lineage>
        <taxon>Eukaryota</taxon>
        <taxon>Metazoa</taxon>
        <taxon>Ecdysozoa</taxon>
        <taxon>Arthropoda</taxon>
        <taxon>Hexapoda</taxon>
        <taxon>Insecta</taxon>
        <taxon>Pterygota</taxon>
        <taxon>Neoptera</taxon>
        <taxon>Endopterygota</taxon>
        <taxon>Hymenoptera</taxon>
        <taxon>Apocrita</taxon>
        <taxon>Aculeata</taxon>
        <taxon>Formicoidea</taxon>
        <taxon>Formicidae</taxon>
        <taxon>Myrmicinae</taxon>
        <taxon>Trachymyrmex</taxon>
    </lineage>
</organism>
<evidence type="ECO:0000256" key="3">
    <source>
        <dbReference type="ARBA" id="ARBA00022606"/>
    </source>
</evidence>
<feature type="transmembrane region" description="Helical" evidence="10">
    <location>
        <begin position="197"/>
        <end position="217"/>
    </location>
</feature>
<evidence type="ECO:0000256" key="9">
    <source>
        <dbReference type="ARBA" id="ARBA00023224"/>
    </source>
</evidence>
<feature type="transmembrane region" description="Helical" evidence="10">
    <location>
        <begin position="1144"/>
        <end position="1162"/>
    </location>
</feature>
<feature type="transmembrane region" description="Helical" evidence="10">
    <location>
        <begin position="287"/>
        <end position="306"/>
    </location>
</feature>
<dbReference type="InterPro" id="IPR004117">
    <property type="entry name" value="7tm6_olfct_rcpt"/>
</dbReference>
<dbReference type="PANTHER" id="PTHR21137">
    <property type="entry name" value="ODORANT RECEPTOR"/>
    <property type="match status" value="1"/>
</dbReference>
<feature type="transmembrane region" description="Helical" evidence="10">
    <location>
        <begin position="1337"/>
        <end position="1359"/>
    </location>
</feature>
<gene>
    <name evidence="11" type="ORF">ALC57_08650</name>
</gene>
<feature type="transmembrane region" description="Helical" evidence="10">
    <location>
        <begin position="371"/>
        <end position="395"/>
    </location>
</feature>
<comment type="subcellular location">
    <subcellularLocation>
        <location evidence="1">Cell membrane</location>
        <topology evidence="1">Multi-pass membrane protein</topology>
    </subcellularLocation>
</comment>
<keyword evidence="2" id="KW-1003">Cell membrane</keyword>
<proteinExistence type="predicted"/>
<keyword evidence="4 10" id="KW-0812">Transmembrane</keyword>
<evidence type="ECO:0000256" key="1">
    <source>
        <dbReference type="ARBA" id="ARBA00004651"/>
    </source>
</evidence>
<feature type="transmembrane region" description="Helical" evidence="10">
    <location>
        <begin position="53"/>
        <end position="74"/>
    </location>
</feature>
<dbReference type="PANTHER" id="PTHR21137:SF35">
    <property type="entry name" value="ODORANT RECEPTOR 19A-RELATED"/>
    <property type="match status" value="1"/>
</dbReference>
<keyword evidence="9" id="KW-0807">Transducer</keyword>
<sequence>MYLLSVCCIPSTSVEVQKVMQSEADLTEALNLVIWNKRFMSFLGLWPLKPNQFLFIFFTIYMIIYCIMGAGHLIKNFDQPEVVIANLTDNILFAMILGKLLICKHNCEIMVEFLKNIETDFTTRMYDNVQEKMAYLYYNKIAQLFVKISTSMAGTAATMYYLRTFFENWSAIVSGNFSYKLPYPVHPFFEIKDTPTYICMCAYLALAIVIIVCGYAGPDAFVLSMALHVCGQFAVLSCKINHLLRDNENYHYHIGNIVLRHYHLIRLAEILESNFNIICLQQTLGTLLLLCFTVYHMILVSFMSAYGDATTVLAFALYVSCVISTILGYCYIGECLITEDQKDLDRAAKVLSWNKRLMSTLGLWPFQSNDLIFTINFGYFTLLLILEYLEFFLYIDDLELVIMNLTENVAFLQIFVRISTLRLYNDEIGEVITEAMKDFDETNYKTAEEIKTFVTYYAKSRLFFKLIVVFVTITVSLYCLTPILIILGNGGLPEIVTNENVTQIIYLLPYRFHVFYAIENIRTYTITYVWQIMFAFVSASGHTADCIMVTLVYHICGQMSVLALRINNIDTEVCDCGPEMQHVMLMHVRLLRMGKIIGKVFSATLLVHLLGATSLVSILGYQMLSSLSKGETGVAPLLVKFFLFIFLVLLVLYAHCLVGENLLTESAKVGEAFYNCRWYDMSKNNARMLVLCMARSQKPLCLIAGKFTMFCLRTLTDDQKDLDLAVKVLSWNKRLMSTLGLWPFQSNDLIFSINFGYFTLLLILEHLDFFLYIGDFEHVIMNLTENIAFVQIFVRMSTLRLYNDEIGEVITEAMKDFDETNYKTAEEIKTFVTYYAKSRIFFKMMMVFVTMTASSYYLTPILIILGNGGLPEIVTNENVTQIIYLLPYRFHVFYAIENIRTYTITYVWQMPFAFVSACGQSTADCIMVTLVYHICGQMSVLALRINNIDTEVCDCGPEMRHVMLMHVRLLRMGKIIGKAFSATLLAHLLGATSLVSILGYQMLSSLSKGETGVAPLLLKFFLFIFLVLLILYAHCLVGENLLTENKVDYIEDLFVYLERIFSVGGIWPSERSYIRFAIYITYYTHYFIMAFTEFYNVFGNLELMVMSLVETIAHAMTFSIVWLIRCSNLLKINLDISEIPTCFTFIFFAITALVMLFGYCLIGDQLAQQDQKDLDRAAKVLSWNKRLMSMLGLWPFQSNDLIFSINFGYYTFLLILEHLDFFLYIGDFEHVIMNLTENIAFVQIFVRMSTLRLYNDEIGEVITEAMKDFDEKNYKTAEEIKTFVTYYAKSRIFFKMMMVFLIITTSSYYLTPILIILGNGVENIRTYTITYVWQMPFAFICAFGHTADCIMVTLVYHICGQMSVLALRINNIDTEVCDCRPEMRLVMLMHLRLLRMGKIIGNVFSATLLAHLLGATGLVSILGYQMLMSAKVFEAFYNCRWYDMSKNNARMLIICMARSQKPLCLIAGKFTIFCLRTLTDVLKTSMGYLSVLRSFL</sequence>
<keyword evidence="12" id="KW-1185">Reference proteome</keyword>
<reference evidence="11 12" key="1">
    <citation type="submission" date="2015-09" db="EMBL/GenBank/DDBJ databases">
        <title>Trachymyrmex cornetzi WGS genome.</title>
        <authorList>
            <person name="Nygaard S."/>
            <person name="Hu H."/>
            <person name="Boomsma J."/>
            <person name="Zhang G."/>
        </authorList>
    </citation>
    <scope>NUCLEOTIDE SEQUENCE [LARGE SCALE GENOMIC DNA]</scope>
    <source>
        <strain evidence="11">Tcor2-1</strain>
        <tissue evidence="11">Whole body</tissue>
    </source>
</reference>
<dbReference type="STRING" id="471704.A0A195E227"/>
<dbReference type="GO" id="GO:0005886">
    <property type="term" value="C:plasma membrane"/>
    <property type="evidence" value="ECO:0007669"/>
    <property type="project" value="UniProtKB-SubCell"/>
</dbReference>
<dbReference type="GO" id="GO:0004984">
    <property type="term" value="F:olfactory receptor activity"/>
    <property type="evidence" value="ECO:0007669"/>
    <property type="project" value="InterPro"/>
</dbReference>
<feature type="transmembrane region" description="Helical" evidence="10">
    <location>
        <begin position="641"/>
        <end position="658"/>
    </location>
</feature>
<evidence type="ECO:0000256" key="5">
    <source>
        <dbReference type="ARBA" id="ARBA00022725"/>
    </source>
</evidence>
<dbReference type="GO" id="GO:0005549">
    <property type="term" value="F:odorant binding"/>
    <property type="evidence" value="ECO:0007669"/>
    <property type="project" value="InterPro"/>
</dbReference>
<name>A0A195E227_9HYME</name>
<feature type="transmembrane region" description="Helical" evidence="10">
    <location>
        <begin position="975"/>
        <end position="1000"/>
    </location>
</feature>
<dbReference type="Pfam" id="PF02949">
    <property type="entry name" value="7tm_6"/>
    <property type="match status" value="4"/>
</dbReference>
<evidence type="ECO:0000256" key="8">
    <source>
        <dbReference type="ARBA" id="ARBA00023170"/>
    </source>
</evidence>
<evidence type="ECO:0000256" key="7">
    <source>
        <dbReference type="ARBA" id="ARBA00023136"/>
    </source>
</evidence>
<evidence type="ECO:0000313" key="11">
    <source>
        <dbReference type="EMBL" id="KYN18977.1"/>
    </source>
</evidence>
<keyword evidence="8 11" id="KW-0675">Receptor</keyword>
<dbReference type="Proteomes" id="UP000078492">
    <property type="component" value="Unassembled WGS sequence"/>
</dbReference>
<feature type="transmembrane region" description="Helical" evidence="10">
    <location>
        <begin position="1399"/>
        <end position="1424"/>
    </location>
</feature>
<dbReference type="EMBL" id="KQ979814">
    <property type="protein sequence ID" value="KYN18977.1"/>
    <property type="molecule type" value="Genomic_DNA"/>
</dbReference>
<accession>A0A195E227</accession>
<feature type="transmembrane region" description="Helical" evidence="10">
    <location>
        <begin position="1103"/>
        <end position="1124"/>
    </location>
</feature>
<dbReference type="GO" id="GO:0007165">
    <property type="term" value="P:signal transduction"/>
    <property type="evidence" value="ECO:0007669"/>
    <property type="project" value="UniProtKB-KW"/>
</dbReference>
<keyword evidence="5" id="KW-0552">Olfaction</keyword>
<feature type="transmembrane region" description="Helical" evidence="10">
    <location>
        <begin position="840"/>
        <end position="858"/>
    </location>
</feature>
<feature type="transmembrane region" description="Helical" evidence="10">
    <location>
        <begin position="462"/>
        <end position="487"/>
    </location>
</feature>
<evidence type="ECO:0000313" key="12">
    <source>
        <dbReference type="Proteomes" id="UP000078492"/>
    </source>
</evidence>
<keyword evidence="7 10" id="KW-0472">Membrane</keyword>
<feature type="transmembrane region" description="Helical" evidence="10">
    <location>
        <begin position="1073"/>
        <end position="1091"/>
    </location>
</feature>
<evidence type="ECO:0000256" key="6">
    <source>
        <dbReference type="ARBA" id="ARBA00022989"/>
    </source>
</evidence>
<evidence type="ECO:0000256" key="4">
    <source>
        <dbReference type="ARBA" id="ARBA00022692"/>
    </source>
</evidence>